<evidence type="ECO:0000313" key="4">
    <source>
        <dbReference type="Proteomes" id="UP000185674"/>
    </source>
</evidence>
<evidence type="ECO:0000256" key="2">
    <source>
        <dbReference type="SAM" id="SignalP"/>
    </source>
</evidence>
<dbReference type="EMBL" id="CP016896">
    <property type="protein sequence ID" value="APV37432.1"/>
    <property type="molecule type" value="Genomic_DNA"/>
</dbReference>
<feature type="compositionally biased region" description="Low complexity" evidence="1">
    <location>
        <begin position="26"/>
        <end position="41"/>
    </location>
</feature>
<dbReference type="PROSITE" id="PS51257">
    <property type="entry name" value="PROKAR_LIPOPROTEIN"/>
    <property type="match status" value="1"/>
</dbReference>
<reference evidence="3 4" key="1">
    <citation type="submission" date="2016-08" db="EMBL/GenBank/DDBJ databases">
        <title>Complete genome sequence of Acinetobacter baylyi strain GFJ2.</title>
        <authorList>
            <person name="Tabata M."/>
            <person name="Kuboki S."/>
            <person name="Gibu N."/>
            <person name="Kinouchi Y."/>
            <person name="Vangnai A."/>
            <person name="Kasai D."/>
            <person name="Fukuda M."/>
        </authorList>
    </citation>
    <scope>NUCLEOTIDE SEQUENCE [LARGE SCALE GENOMIC DNA]</scope>
    <source>
        <strain evidence="3 4">GFJ2</strain>
    </source>
</reference>
<sequence>MIFKKTVLVIALASLLVACGGGGGDSSSNSGSSNNGSGSSNTMSDLDKAKQLIQTTNTIVSYYDSFDEIQKTYQPSIDAVAEISPDIEDSTNLLLTLSELALQDAKGSTKTYSAQDIDRLYAASELYAPDFKLTNNALKIEVNGLTAKVSGSTDFERWAGFKFVSGQNPISLYADKTTLQVKQLSLSQPSVVTAESTHVYSIFANSELETVNANKKKATVKFKDNSSVSILYADAKIFDERTENEMATSVTTTLKNIELTTDESFVGTFKELSGQAKAVTMVDNGNSFVRLIPYELKLDGVATVKDQDNISIQASAKLNNDLNKPIDITGNKESINNFLNISLNIVLTGNLKAKNKQTPFSLKVNGLRNEFKVGNATADIDVDGNALNIQFVSSNLDQEKPTVAATVKHKNGAYVSIPDLDNFVSTKIMVGSTSYGDLSKVSGSLYNARFTDNTIITIAP</sequence>
<organism evidence="3 4">
    <name type="scientific">Acinetobacter soli</name>
    <dbReference type="NCBI Taxonomy" id="487316"/>
    <lineage>
        <taxon>Bacteria</taxon>
        <taxon>Pseudomonadati</taxon>
        <taxon>Pseudomonadota</taxon>
        <taxon>Gammaproteobacteria</taxon>
        <taxon>Moraxellales</taxon>
        <taxon>Moraxellaceae</taxon>
        <taxon>Acinetobacter</taxon>
    </lineage>
</organism>
<evidence type="ECO:0008006" key="5">
    <source>
        <dbReference type="Google" id="ProtNLM"/>
    </source>
</evidence>
<feature type="region of interest" description="Disordered" evidence="1">
    <location>
        <begin position="23"/>
        <end position="44"/>
    </location>
</feature>
<keyword evidence="2" id="KW-0732">Signal</keyword>
<evidence type="ECO:0000256" key="1">
    <source>
        <dbReference type="SAM" id="MobiDB-lite"/>
    </source>
</evidence>
<name>A0A1P8EMV9_9GAMM</name>
<dbReference type="eggNOG" id="ENOG5031KMI">
    <property type="taxonomic scope" value="Bacteria"/>
</dbReference>
<dbReference type="AlphaFoldDB" id="A0A1P8EMV9"/>
<proteinExistence type="predicted"/>
<dbReference type="Proteomes" id="UP000185674">
    <property type="component" value="Chromosome"/>
</dbReference>
<evidence type="ECO:0000313" key="3">
    <source>
        <dbReference type="EMBL" id="APV37432.1"/>
    </source>
</evidence>
<feature type="chain" id="PRO_5012139601" description="Lipoprotein" evidence="2">
    <location>
        <begin position="21"/>
        <end position="460"/>
    </location>
</feature>
<protein>
    <recommendedName>
        <fullName evidence="5">Lipoprotein</fullName>
    </recommendedName>
</protein>
<feature type="signal peptide" evidence="2">
    <location>
        <begin position="1"/>
        <end position="20"/>
    </location>
</feature>
<dbReference type="KEGG" id="asol:BEN76_16045"/>
<dbReference type="RefSeq" id="WP_076033515.1">
    <property type="nucleotide sequence ID" value="NZ_CP016896.1"/>
</dbReference>
<accession>A0A1P8EMV9</accession>
<gene>
    <name evidence="3" type="ORF">BEN76_16045</name>
</gene>